<dbReference type="Gene3D" id="2.60.60.20">
    <property type="entry name" value="PLAT/LH2 domain"/>
    <property type="match status" value="1"/>
</dbReference>
<reference evidence="3 4" key="1">
    <citation type="submission" date="2019-09" db="EMBL/GenBank/DDBJ databases">
        <title>Bird 10,000 Genomes (B10K) Project - Family phase.</title>
        <authorList>
            <person name="Zhang G."/>
        </authorList>
    </citation>
    <scope>NUCLEOTIDE SEQUENCE [LARGE SCALE GENOMIC DNA]</scope>
    <source>
        <strain evidence="3">B10K-DU-029-40</strain>
        <tissue evidence="3">Muscle</tissue>
    </source>
</reference>
<accession>A0A7K8BHJ7</accession>
<dbReference type="SMART" id="SM00308">
    <property type="entry name" value="LH2"/>
    <property type="match status" value="1"/>
</dbReference>
<dbReference type="EMBL" id="VZTD01000739">
    <property type="protein sequence ID" value="NXB14455.1"/>
    <property type="molecule type" value="Genomic_DNA"/>
</dbReference>
<dbReference type="SUPFAM" id="SSF49723">
    <property type="entry name" value="Lipase/lipooxygenase domain (PLAT/LH2 domain)"/>
    <property type="match status" value="2"/>
</dbReference>
<gene>
    <name evidence="3" type="primary">Loxhd1_0</name>
    <name evidence="3" type="ORF">RHALEU_R15457</name>
</gene>
<dbReference type="InterPro" id="IPR001024">
    <property type="entry name" value="PLAT/LH2_dom"/>
</dbReference>
<feature type="non-terminal residue" evidence="3">
    <location>
        <position position="400"/>
    </location>
</feature>
<proteinExistence type="predicted"/>
<organism evidence="3 4">
    <name type="scientific">Rhagologus leucostigma</name>
    <dbReference type="NCBI Taxonomy" id="156170"/>
    <lineage>
        <taxon>Eukaryota</taxon>
        <taxon>Metazoa</taxon>
        <taxon>Chordata</taxon>
        <taxon>Craniata</taxon>
        <taxon>Vertebrata</taxon>
        <taxon>Euteleostomi</taxon>
        <taxon>Archelosauria</taxon>
        <taxon>Archosauria</taxon>
        <taxon>Dinosauria</taxon>
        <taxon>Saurischia</taxon>
        <taxon>Theropoda</taxon>
        <taxon>Coelurosauria</taxon>
        <taxon>Aves</taxon>
        <taxon>Neognathae</taxon>
        <taxon>Neoaves</taxon>
        <taxon>Telluraves</taxon>
        <taxon>Australaves</taxon>
        <taxon>Passeriformes</taxon>
        <taxon>Corvoidea</taxon>
        <taxon>Pachycephalidae</taxon>
        <taxon>Rhagologus</taxon>
    </lineage>
</organism>
<comment type="caution">
    <text evidence="3">The sequence shown here is derived from an EMBL/GenBank/DDBJ whole genome shotgun (WGS) entry which is preliminary data.</text>
</comment>
<protein>
    <submittedName>
        <fullName evidence="3">LOXH1 protein</fullName>
    </submittedName>
</protein>
<dbReference type="Gene3D" id="2.40.180.10">
    <property type="entry name" value="Catalase core domain"/>
    <property type="match status" value="1"/>
</dbReference>
<dbReference type="InterPro" id="IPR052970">
    <property type="entry name" value="Inner_ear_hair_cell_LOXHD"/>
</dbReference>
<feature type="domain" description="PLAT" evidence="2">
    <location>
        <begin position="283"/>
        <end position="400"/>
    </location>
</feature>
<dbReference type="CDD" id="cd01756">
    <property type="entry name" value="PLAT_repeat"/>
    <property type="match status" value="1"/>
</dbReference>
<evidence type="ECO:0000256" key="1">
    <source>
        <dbReference type="PROSITE-ProRule" id="PRU00152"/>
    </source>
</evidence>
<name>A0A7K8BHJ7_9CORV</name>
<feature type="non-terminal residue" evidence="3">
    <location>
        <position position="1"/>
    </location>
</feature>
<comment type="caution">
    <text evidence="1">Lacks conserved residue(s) required for the propagation of feature annotation.</text>
</comment>
<dbReference type="AlphaFoldDB" id="A0A7K8BHJ7"/>
<feature type="domain" description="PLAT" evidence="2">
    <location>
        <begin position="137"/>
        <end position="255"/>
    </location>
</feature>
<dbReference type="Pfam" id="PF01477">
    <property type="entry name" value="PLAT"/>
    <property type="match status" value="1"/>
</dbReference>
<evidence type="ECO:0000313" key="4">
    <source>
        <dbReference type="Proteomes" id="UP000564948"/>
    </source>
</evidence>
<evidence type="ECO:0000313" key="3">
    <source>
        <dbReference type="EMBL" id="NXB14455.1"/>
    </source>
</evidence>
<dbReference type="PROSITE" id="PS50095">
    <property type="entry name" value="PLAT"/>
    <property type="match status" value="2"/>
</dbReference>
<dbReference type="PANTHER" id="PTHR45901">
    <property type="entry name" value="PROTEIN CBG12474"/>
    <property type="match status" value="1"/>
</dbReference>
<sequence>MVMVFYGSNSKSNPVSMENKVEHQTENQITYDQTSSPVNYLCVYLYISVWMLTHCFVDSWIHLASDLGMLYKVRCGLQSLESNISQLSLRHFRIQNTSTLDTFSLTINKTLPLSPNGDRWIEFPIQWPLKKHFLVVVTYHLTIFSRNILNKRNLVHMTACIYGTHGDTGDRSLLQSLQDVQQEEKNESFLVIMDAADLGELEKIVLLISSKTDCKLEVKKLHVQEAAKEHPIYVFEVNEIFCECNKPKIQREIPASFVTRGEKQKNDIDNNLNKEGSQVKNLTEYTIKVYTGDKRGAGTDANVHIILFGNEDKSEVFQLSQPLEHQNPFERGKVDTFKIKTKKLGSLRSIEIGHSGKGFASGWFLEKVEITDAASNSVHCFNCNRSVDQSIITLYTLFSF</sequence>
<evidence type="ECO:0000259" key="2">
    <source>
        <dbReference type="PROSITE" id="PS50095"/>
    </source>
</evidence>
<dbReference type="InterPro" id="IPR036392">
    <property type="entry name" value="PLAT/LH2_dom_sf"/>
</dbReference>
<keyword evidence="4" id="KW-1185">Reference proteome</keyword>
<dbReference type="Proteomes" id="UP000564948">
    <property type="component" value="Unassembled WGS sequence"/>
</dbReference>
<dbReference type="PANTHER" id="PTHR45901:SF3">
    <property type="entry name" value="LIPOXYGENASE HOMOLOGY DOMAIN-CONTAINING PROTEIN 1"/>
    <property type="match status" value="1"/>
</dbReference>